<dbReference type="InterPro" id="IPR036291">
    <property type="entry name" value="NAD(P)-bd_dom_sf"/>
</dbReference>
<dbReference type="PRINTS" id="PR00081">
    <property type="entry name" value="GDHRDH"/>
</dbReference>
<dbReference type="Gene3D" id="3.40.50.720">
    <property type="entry name" value="NAD(P)-binding Rossmann-like Domain"/>
    <property type="match status" value="1"/>
</dbReference>
<dbReference type="PANTHER" id="PTHR34069">
    <property type="entry name" value="3-OXOACYL-[ACYL-CARRIER-PROTEIN] SYNTHASE 3"/>
    <property type="match status" value="1"/>
</dbReference>
<dbReference type="SUPFAM" id="SSF51735">
    <property type="entry name" value="NAD(P)-binding Rossmann-fold domains"/>
    <property type="match status" value="1"/>
</dbReference>
<dbReference type="Pfam" id="PF08541">
    <property type="entry name" value="ACP_syn_III_C"/>
    <property type="match status" value="1"/>
</dbReference>
<keyword evidence="6" id="KW-1185">Reference proteome</keyword>
<dbReference type="SUPFAM" id="SSF53901">
    <property type="entry name" value="Thiolase-like"/>
    <property type="match status" value="1"/>
</dbReference>
<dbReference type="GO" id="GO:0044550">
    <property type="term" value="P:secondary metabolite biosynthetic process"/>
    <property type="evidence" value="ECO:0007669"/>
    <property type="project" value="TreeGrafter"/>
</dbReference>
<dbReference type="InterPro" id="IPR016039">
    <property type="entry name" value="Thiolase-like"/>
</dbReference>
<dbReference type="Gene3D" id="3.40.47.10">
    <property type="match status" value="2"/>
</dbReference>
<dbReference type="STRING" id="1307839.L21SP5_03253"/>
<dbReference type="PROSITE" id="PS00061">
    <property type="entry name" value="ADH_SHORT"/>
    <property type="match status" value="1"/>
</dbReference>
<dbReference type="RefSeq" id="WP_057954213.1">
    <property type="nucleotide sequence ID" value="NZ_CP013118.1"/>
</dbReference>
<accession>A0A0S2I375</accession>
<sequence>MTDNYVFTGIGYAHGKYKVTNDEIERAIKAGWIGDFNPDRILQLPEYKEFVKQNGETSPLEYFAWQKMGFHNRYHVVPFPPVEEAFKRAETTLELGVRAVDDALKKSGVHPEHVDLWLAGTATPFEQAPGIGATIKAHFTHWDNACPAATVNSACVGFNINIERALDYFKMHPEAQNIVIVHTEVMSGLLMHEPSFVPYVTFADAAAAVVLTRTQGEEKEGITFVRNGEDLHMIDFLGANRQGDLYMGPTRVKERATKNIINISQQLLKDNQWNVDSMDMLIPHQTGHAIVQSAASALKVPEKKLYQEVQLEYGNLSGASVPFALGLLTDEKRLKPGMKLVTSVCGLGGEFGGFSYIVPRPRKKPQKYRPLIGKLALVTGATGGLGEQVTKQLASEGCNLILQYNSNLNKAEELSKWLDKQDVDYRIVRCNFADQKEVETFATQIKNEYETINYLVHTSAITGSLSRATDVTAEEMAKGLQVNMLSIRTITDTLASNVTDTVLVVGSVAEDALFSGSSTYVASKRALHSYTAGMARPFHKKGVKTIYYMLGLLNSGMVDKLNPKQQLAAMMSINQPRLLPAGEVADRVVRSLYRPKVANVQHSWEGDLIVRRDGYYWTKK</sequence>
<keyword evidence="1 5" id="KW-0808">Transferase</keyword>
<organism evidence="5 6">
    <name type="scientific">Salinivirga cyanobacteriivorans</name>
    <dbReference type="NCBI Taxonomy" id="1307839"/>
    <lineage>
        <taxon>Bacteria</taxon>
        <taxon>Pseudomonadati</taxon>
        <taxon>Bacteroidota</taxon>
        <taxon>Bacteroidia</taxon>
        <taxon>Bacteroidales</taxon>
        <taxon>Salinivirgaceae</taxon>
        <taxon>Salinivirga</taxon>
    </lineage>
</organism>
<dbReference type="GO" id="GO:0004315">
    <property type="term" value="F:3-oxoacyl-[acyl-carrier-protein] synthase activity"/>
    <property type="evidence" value="ECO:0007669"/>
    <property type="project" value="InterPro"/>
</dbReference>
<dbReference type="PANTHER" id="PTHR34069:SF2">
    <property type="entry name" value="BETA-KETOACYL-[ACYL-CARRIER-PROTEIN] SYNTHASE III"/>
    <property type="match status" value="1"/>
</dbReference>
<dbReference type="InterPro" id="IPR013751">
    <property type="entry name" value="ACP_syn_III_N"/>
</dbReference>
<evidence type="ECO:0000313" key="6">
    <source>
        <dbReference type="Proteomes" id="UP000064893"/>
    </source>
</evidence>
<reference evidence="5 6" key="1">
    <citation type="submission" date="2015-11" db="EMBL/GenBank/DDBJ databases">
        <title>Description and complete genome sequence of a novel strain predominating in hypersaline microbial mats and representing a new family of the Bacteriodetes phylum.</title>
        <authorList>
            <person name="Spring S."/>
            <person name="Bunk B."/>
            <person name="Sproer C."/>
            <person name="Klenk H.-P."/>
        </authorList>
    </citation>
    <scope>NUCLEOTIDE SEQUENCE [LARGE SCALE GENOMIC DNA]</scope>
    <source>
        <strain evidence="5 6">L21-Spi-D4</strain>
    </source>
</reference>
<dbReference type="Pfam" id="PF08545">
    <property type="entry name" value="ACP_syn_III"/>
    <property type="match status" value="1"/>
</dbReference>
<gene>
    <name evidence="5" type="primary">fabH_3</name>
    <name evidence="5" type="ORF">L21SP5_03253</name>
</gene>
<dbReference type="InterPro" id="IPR020904">
    <property type="entry name" value="Sc_DH/Rdtase_CS"/>
</dbReference>
<keyword evidence="2 5" id="KW-0012">Acyltransferase</keyword>
<dbReference type="AlphaFoldDB" id="A0A0S2I375"/>
<feature type="domain" description="Beta-ketoacyl-[acyl-carrier-protein] synthase III C-terminal" evidence="3">
    <location>
        <begin position="268"/>
        <end position="353"/>
    </location>
</feature>
<dbReference type="EC" id="2.3.1.180" evidence="5"/>
<dbReference type="Pfam" id="PF00106">
    <property type="entry name" value="adh_short"/>
    <property type="match status" value="1"/>
</dbReference>
<evidence type="ECO:0000313" key="5">
    <source>
        <dbReference type="EMBL" id="ALO16867.1"/>
    </source>
</evidence>
<dbReference type="GO" id="GO:0033818">
    <property type="term" value="F:beta-ketoacyl-acyl-carrier-protein synthase III activity"/>
    <property type="evidence" value="ECO:0007669"/>
    <property type="project" value="UniProtKB-EC"/>
</dbReference>
<dbReference type="InterPro" id="IPR002347">
    <property type="entry name" value="SDR_fam"/>
</dbReference>
<feature type="domain" description="Beta-ketoacyl-[acyl-carrier-protein] synthase III N-terminal" evidence="4">
    <location>
        <begin position="151"/>
        <end position="222"/>
    </location>
</feature>
<evidence type="ECO:0000256" key="2">
    <source>
        <dbReference type="ARBA" id="ARBA00023315"/>
    </source>
</evidence>
<dbReference type="GO" id="GO:0006633">
    <property type="term" value="P:fatty acid biosynthetic process"/>
    <property type="evidence" value="ECO:0007669"/>
    <property type="project" value="InterPro"/>
</dbReference>
<evidence type="ECO:0000259" key="4">
    <source>
        <dbReference type="Pfam" id="PF08545"/>
    </source>
</evidence>
<proteinExistence type="predicted"/>
<dbReference type="Proteomes" id="UP000064893">
    <property type="component" value="Chromosome"/>
</dbReference>
<evidence type="ECO:0000256" key="1">
    <source>
        <dbReference type="ARBA" id="ARBA00022679"/>
    </source>
</evidence>
<dbReference type="InterPro" id="IPR013747">
    <property type="entry name" value="ACP_syn_III_C"/>
</dbReference>
<protein>
    <submittedName>
        <fullName evidence="5">3-oxoacyl-[acyl-carrier-protein] synthase 3</fullName>
        <ecNumber evidence="5">2.3.1.180</ecNumber>
    </submittedName>
</protein>
<dbReference type="CDD" id="cd05233">
    <property type="entry name" value="SDR_c"/>
    <property type="match status" value="1"/>
</dbReference>
<dbReference type="KEGG" id="blq:L21SP5_03253"/>
<evidence type="ECO:0000259" key="3">
    <source>
        <dbReference type="Pfam" id="PF08541"/>
    </source>
</evidence>
<name>A0A0S2I375_9BACT</name>
<dbReference type="EMBL" id="CP013118">
    <property type="protein sequence ID" value="ALO16867.1"/>
    <property type="molecule type" value="Genomic_DNA"/>
</dbReference>
<dbReference type="OrthoDB" id="9786288at2"/>